<protein>
    <recommendedName>
        <fullName evidence="3">Methyltransferase</fullName>
    </recommendedName>
</protein>
<keyword evidence="2" id="KW-1185">Reference proteome</keyword>
<evidence type="ECO:0008006" key="3">
    <source>
        <dbReference type="Google" id="ProtNLM"/>
    </source>
</evidence>
<dbReference type="SUPFAM" id="SSF53335">
    <property type="entry name" value="S-adenosyl-L-methionine-dependent methyltransferases"/>
    <property type="match status" value="1"/>
</dbReference>
<accession>A0A5C6VF33</accession>
<dbReference type="AlphaFoldDB" id="A0A5C6VF33"/>
<evidence type="ECO:0000313" key="2">
    <source>
        <dbReference type="Proteomes" id="UP000321363"/>
    </source>
</evidence>
<name>A0A5C6VF33_9BACI</name>
<dbReference type="Gene3D" id="3.40.50.150">
    <property type="entry name" value="Vaccinia Virus protein VP39"/>
    <property type="match status" value="1"/>
</dbReference>
<dbReference type="InterPro" id="IPR029063">
    <property type="entry name" value="SAM-dependent_MTases_sf"/>
</dbReference>
<evidence type="ECO:0000313" key="1">
    <source>
        <dbReference type="EMBL" id="TXC81858.1"/>
    </source>
</evidence>
<dbReference type="Gene3D" id="2.20.25.110">
    <property type="entry name" value="S-adenosyl-L-methionine-dependent methyltransferases"/>
    <property type="match status" value="1"/>
</dbReference>
<organism evidence="1 2">
    <name type="scientific">Metabacillus litoralis</name>
    <dbReference type="NCBI Taxonomy" id="152268"/>
    <lineage>
        <taxon>Bacteria</taxon>
        <taxon>Bacillati</taxon>
        <taxon>Bacillota</taxon>
        <taxon>Bacilli</taxon>
        <taxon>Bacillales</taxon>
        <taxon>Bacillaceae</taxon>
        <taxon>Metabacillus</taxon>
    </lineage>
</organism>
<reference evidence="1 2" key="1">
    <citation type="journal article" date="2005" name="Int. J. Syst. Evol. Microbiol.">
        <title>Bacillus litoralis sp. nov., isolated from a tidal flat of the Yellow Sea in Korea.</title>
        <authorList>
            <person name="Yoon J.H."/>
            <person name="Oh T.K."/>
        </authorList>
    </citation>
    <scope>NUCLEOTIDE SEQUENCE [LARGE SCALE GENOMIC DNA]</scope>
    <source>
        <strain evidence="1 2">SW-211</strain>
    </source>
</reference>
<gene>
    <name evidence="1" type="ORF">FS935_21715</name>
</gene>
<comment type="caution">
    <text evidence="1">The sequence shown here is derived from an EMBL/GenBank/DDBJ whole genome shotgun (WGS) entry which is preliminary data.</text>
</comment>
<proteinExistence type="predicted"/>
<dbReference type="Proteomes" id="UP000321363">
    <property type="component" value="Unassembled WGS sequence"/>
</dbReference>
<dbReference type="RefSeq" id="WP_146950726.1">
    <property type="nucleotide sequence ID" value="NZ_VOQF01000023.1"/>
</dbReference>
<dbReference type="EMBL" id="VOQF01000023">
    <property type="protein sequence ID" value="TXC81858.1"/>
    <property type="molecule type" value="Genomic_DNA"/>
</dbReference>
<dbReference type="OrthoDB" id="9804312at2"/>
<sequence>MNFDFRLLVMKDGIKLLSPNDKEVAITFYEKYIQKTKGRFLEIAINPQKPLFHNSDNKIDKLTLTNEELNTSRNHVLVEKKESGSIYKATTNQFSLPYLYDVILIPFGGILSVGDRKIAIGVLKSICDSLKTGGEIIIDLFSQNELYLNKQDENIENADGDLTLFESRVLEIDFFQQKVNYLLSLENWQEGKLVNKERKLQPFIWFGMKEFKLALERVGFSEVELIGDYLHTNEKSYSESKVFTFVAKKA</sequence>